<reference evidence="2 3" key="1">
    <citation type="submission" date="2014-07" db="EMBL/GenBank/DDBJ databases">
        <title>Genome of Flavobacterium reichenbachii LMG 25512.</title>
        <authorList>
            <person name="Stropko S.J."/>
            <person name="Pipes S.E."/>
            <person name="Newman J.D."/>
        </authorList>
    </citation>
    <scope>NUCLEOTIDE SEQUENCE [LARGE SCALE GENOMIC DNA]</scope>
    <source>
        <strain evidence="2 3">LMG 25512</strain>
    </source>
</reference>
<evidence type="ECO:0000313" key="3">
    <source>
        <dbReference type="Proteomes" id="UP000028715"/>
    </source>
</evidence>
<dbReference type="AlphaFoldDB" id="A0A085ZQ34"/>
<proteinExistence type="predicted"/>
<keyword evidence="3" id="KW-1185">Reference proteome</keyword>
<gene>
    <name evidence="2" type="ORF">IW19_13975</name>
</gene>
<accession>A0A085ZQ34</accession>
<name>A0A085ZQ34_9FLAO</name>
<evidence type="ECO:0000256" key="1">
    <source>
        <dbReference type="SAM" id="SignalP"/>
    </source>
</evidence>
<dbReference type="Proteomes" id="UP000028715">
    <property type="component" value="Unassembled WGS sequence"/>
</dbReference>
<dbReference type="EMBL" id="JPRL01000001">
    <property type="protein sequence ID" value="KFF06548.1"/>
    <property type="molecule type" value="Genomic_DNA"/>
</dbReference>
<dbReference type="RefSeq" id="WP_035685057.1">
    <property type="nucleotide sequence ID" value="NZ_JPRL01000001.1"/>
</dbReference>
<dbReference type="PROSITE" id="PS51257">
    <property type="entry name" value="PROKAR_LIPOPROTEIN"/>
    <property type="match status" value="1"/>
</dbReference>
<keyword evidence="1" id="KW-0732">Signal</keyword>
<evidence type="ECO:0000313" key="2">
    <source>
        <dbReference type="EMBL" id="KFF06548.1"/>
    </source>
</evidence>
<evidence type="ECO:0008006" key="4">
    <source>
        <dbReference type="Google" id="ProtNLM"/>
    </source>
</evidence>
<dbReference type="STRING" id="362418.IW19_13975"/>
<feature type="chain" id="PRO_5001801475" description="DUF4595 domain-containing protein" evidence="1">
    <location>
        <begin position="22"/>
        <end position="264"/>
    </location>
</feature>
<feature type="signal peptide" evidence="1">
    <location>
        <begin position="1"/>
        <end position="21"/>
    </location>
</feature>
<protein>
    <recommendedName>
        <fullName evidence="4">DUF4595 domain-containing protein</fullName>
    </recommendedName>
</protein>
<dbReference type="eggNOG" id="ENOG5032TS9">
    <property type="taxonomic scope" value="Bacteria"/>
</dbReference>
<comment type="caution">
    <text evidence="2">The sequence shown here is derived from an EMBL/GenBank/DDBJ whole genome shotgun (WGS) entry which is preliminary data.</text>
</comment>
<sequence>MKKKLLLIASFLLMLSSCSSDDNSSNPEEQLIFPKTISYIYPNSPQDNYKNIMTYDGNKIISMDRGNSIIKFVYEGNFIVKQLSFNVDSQGKETKRGERTYSYTNSKLSNITRRVNFSEAYPNGEDFLKFDFTHNADGTISYVAFMLSSTDIDYTGTLIYKDKNLIKRDIDVVSIPDYGHEISIYEYDTKNNPLKNIVGFDLILQEIVGYGSNNIVKMTRTIKDNPPVDVIKSNYLYNENNYPTKNNDIADVNYIYTRDIEYTY</sequence>
<organism evidence="2 3">
    <name type="scientific">Flavobacterium reichenbachii</name>
    <dbReference type="NCBI Taxonomy" id="362418"/>
    <lineage>
        <taxon>Bacteria</taxon>
        <taxon>Pseudomonadati</taxon>
        <taxon>Bacteroidota</taxon>
        <taxon>Flavobacteriia</taxon>
        <taxon>Flavobacteriales</taxon>
        <taxon>Flavobacteriaceae</taxon>
        <taxon>Flavobacterium</taxon>
    </lineage>
</organism>
<dbReference type="OrthoDB" id="1376969at2"/>